<reference evidence="1" key="1">
    <citation type="submission" date="2017-01" db="EMBL/GenBank/DDBJ databases">
        <authorList>
            <person name="Mah S.A."/>
            <person name="Swanson W.J."/>
            <person name="Moy G.W."/>
            <person name="Vacquier V.D."/>
        </authorList>
    </citation>
    <scope>NUCLEOTIDE SEQUENCE [LARGE SCALE GENOMIC DNA]</scope>
    <source>
        <strain evidence="1">ID-206-W2</strain>
    </source>
</reference>
<dbReference type="EMBL" id="LSSM01003499">
    <property type="protein sequence ID" value="OMJ17699.1"/>
    <property type="molecule type" value="Genomic_DNA"/>
</dbReference>
<evidence type="ECO:0000313" key="3">
    <source>
        <dbReference type="Proteomes" id="UP000187429"/>
    </source>
</evidence>
<proteinExistence type="predicted"/>
<reference evidence="3" key="2">
    <citation type="submission" date="2017-01" db="EMBL/GenBank/DDBJ databases">
        <authorList>
            <person name="Wang Y."/>
            <person name="White M."/>
            <person name="Kvist S."/>
            <person name="Moncalvo J.-M."/>
        </authorList>
    </citation>
    <scope>NUCLEOTIDE SEQUENCE [LARGE SCALE GENOMIC DNA]</scope>
    <source>
        <strain evidence="3">ID-206-W2</strain>
    </source>
</reference>
<dbReference type="Proteomes" id="UP000187429">
    <property type="component" value="Unassembled WGS sequence"/>
</dbReference>
<sequence length="92" mass="10522">MKELTRNNTPKKETTCRKTEVIIESMTSPILFHKPLTVYEVAGCSANNFRYFLAIKGRDFMIVMNFVGRKEGEYQAPPKTKGILRKSALYSS</sequence>
<comment type="caution">
    <text evidence="1">The sequence shown here is derived from an EMBL/GenBank/DDBJ whole genome shotgun (WGS) entry which is preliminary data.</text>
</comment>
<evidence type="ECO:0000313" key="2">
    <source>
        <dbReference type="EMBL" id="OMJ22556.1"/>
    </source>
</evidence>
<protein>
    <submittedName>
        <fullName evidence="1">Uncharacterized protein</fullName>
    </submittedName>
</protein>
<keyword evidence="3" id="KW-1185">Reference proteome</keyword>
<accession>A0A1R1XT29</accession>
<evidence type="ECO:0000313" key="1">
    <source>
        <dbReference type="EMBL" id="OMJ17699.1"/>
    </source>
</evidence>
<dbReference type="EMBL" id="LSSM01002231">
    <property type="protein sequence ID" value="OMJ22556.1"/>
    <property type="molecule type" value="Genomic_DNA"/>
</dbReference>
<gene>
    <name evidence="2" type="ORF">AYI69_g5342</name>
    <name evidence="1" type="ORF">AYI69_g7328</name>
</gene>
<organism evidence="1 3">
    <name type="scientific">Smittium culicis</name>
    <dbReference type="NCBI Taxonomy" id="133412"/>
    <lineage>
        <taxon>Eukaryota</taxon>
        <taxon>Fungi</taxon>
        <taxon>Fungi incertae sedis</taxon>
        <taxon>Zoopagomycota</taxon>
        <taxon>Kickxellomycotina</taxon>
        <taxon>Harpellomycetes</taxon>
        <taxon>Harpellales</taxon>
        <taxon>Legeriomycetaceae</taxon>
        <taxon>Smittium</taxon>
    </lineage>
</organism>
<dbReference type="AlphaFoldDB" id="A0A1R1XT29"/>
<name>A0A1R1XT29_9FUNG</name>